<evidence type="ECO:0000256" key="8">
    <source>
        <dbReference type="ARBA" id="ARBA00023242"/>
    </source>
</evidence>
<proteinExistence type="predicted"/>
<organism evidence="12 13">
    <name type="scientific">Macrostomum lignano</name>
    <dbReference type="NCBI Taxonomy" id="282301"/>
    <lineage>
        <taxon>Eukaryota</taxon>
        <taxon>Metazoa</taxon>
        <taxon>Spiralia</taxon>
        <taxon>Lophotrochozoa</taxon>
        <taxon>Platyhelminthes</taxon>
        <taxon>Rhabditophora</taxon>
        <taxon>Macrostomorpha</taxon>
        <taxon>Macrostomida</taxon>
        <taxon>Macrostomidae</taxon>
        <taxon>Macrostomum</taxon>
    </lineage>
</organism>
<dbReference type="GO" id="GO:0003887">
    <property type="term" value="F:DNA-directed DNA polymerase activity"/>
    <property type="evidence" value="ECO:0007669"/>
    <property type="project" value="UniProtKB-KW"/>
</dbReference>
<dbReference type="GO" id="GO:0051539">
    <property type="term" value="F:4 iron, 4 sulfur cluster binding"/>
    <property type="evidence" value="ECO:0007669"/>
    <property type="project" value="UniProtKB-KW"/>
</dbReference>
<dbReference type="InterPro" id="IPR025687">
    <property type="entry name" value="Znf-C4pol"/>
</dbReference>
<keyword evidence="3" id="KW-0408">Iron</keyword>
<keyword evidence="3" id="KW-0004">4Fe-4S</keyword>
<dbReference type="SUPFAM" id="SSF56672">
    <property type="entry name" value="DNA/RNA polymerases"/>
    <property type="match status" value="1"/>
</dbReference>
<dbReference type="InterPro" id="IPR050240">
    <property type="entry name" value="DNA_pol_type-B"/>
</dbReference>
<protein>
    <recommendedName>
        <fullName evidence="2">DNA-directed DNA polymerase</fullName>
        <ecNumber evidence="2">2.7.7.7</ecNumber>
    </recommendedName>
</protein>
<keyword evidence="3" id="KW-0411">Iron-sulfur</keyword>
<keyword evidence="5" id="KW-0548">Nucleotidyltransferase</keyword>
<comment type="catalytic activity">
    <reaction evidence="9">
        <text>DNA(n) + a 2'-deoxyribonucleoside 5'-triphosphate = DNA(n+1) + diphosphate</text>
        <dbReference type="Rhea" id="RHEA:22508"/>
        <dbReference type="Rhea" id="RHEA-COMP:17339"/>
        <dbReference type="Rhea" id="RHEA-COMP:17340"/>
        <dbReference type="ChEBI" id="CHEBI:33019"/>
        <dbReference type="ChEBI" id="CHEBI:61560"/>
        <dbReference type="ChEBI" id="CHEBI:173112"/>
        <dbReference type="EC" id="2.7.7.7"/>
    </reaction>
</comment>
<dbReference type="GO" id="GO:0000166">
    <property type="term" value="F:nucleotide binding"/>
    <property type="evidence" value="ECO:0007669"/>
    <property type="project" value="InterPro"/>
</dbReference>
<evidence type="ECO:0000256" key="6">
    <source>
        <dbReference type="ARBA" id="ARBA00022771"/>
    </source>
</evidence>
<evidence type="ECO:0000256" key="1">
    <source>
        <dbReference type="ARBA" id="ARBA00004123"/>
    </source>
</evidence>
<dbReference type="PANTHER" id="PTHR10322:SF23">
    <property type="entry name" value="DNA POLYMERASE DELTA CATALYTIC SUBUNIT"/>
    <property type="match status" value="1"/>
</dbReference>
<sequence>PLVANLVNACLHKILIDRDPDGAVQHAKSVISDLLCNRVDISQLVISKELTKTDDEYAGKQAHVELANKIRKRDPAPPSQLGDRVPYVIVSAAKGTPAYQKAEDPIYVLENNATVKARSMLLSGEHTRVKAVVHSKVGGLAAFATREPPASAARRCCRRTPPMGVCKHCEPNESALYQREVGVLRVLEEKFNRLWTECQRCQGSLHEDVLCTSRDCPIFYMRKRLQKDLADQDALAAHNWQWKSCQRHCFNDGFCSECLLVRLSASDNTSVARCTQCHCYSPFKGDRCEIRTGESYESGVVSTSKGYGLSFC</sequence>
<evidence type="ECO:0000313" key="12">
    <source>
        <dbReference type="Proteomes" id="UP000095280"/>
    </source>
</evidence>
<comment type="subcellular location">
    <subcellularLocation>
        <location evidence="1">Nucleus</location>
    </subcellularLocation>
</comment>
<evidence type="ECO:0000256" key="5">
    <source>
        <dbReference type="ARBA" id="ARBA00022695"/>
    </source>
</evidence>
<dbReference type="WBParaSite" id="maker-unitig_25206-snap-gene-0.1-mRNA-1">
    <property type="protein sequence ID" value="maker-unitig_25206-snap-gene-0.1-mRNA-1"/>
    <property type="gene ID" value="maker-unitig_25206-snap-gene-0.1"/>
</dbReference>
<keyword evidence="8" id="KW-0539">Nucleus</keyword>
<keyword evidence="6" id="KW-0862">Zinc</keyword>
<dbReference type="GO" id="GO:0008296">
    <property type="term" value="F:3'-5'-DNA exonuclease activity"/>
    <property type="evidence" value="ECO:0007669"/>
    <property type="project" value="TreeGrafter"/>
</dbReference>
<keyword evidence="4" id="KW-0808">Transferase</keyword>
<dbReference type="GO" id="GO:0006297">
    <property type="term" value="P:nucleotide-excision repair, DNA gap filling"/>
    <property type="evidence" value="ECO:0007669"/>
    <property type="project" value="TreeGrafter"/>
</dbReference>
<dbReference type="InterPro" id="IPR043502">
    <property type="entry name" value="DNA/RNA_pol_sf"/>
</dbReference>
<evidence type="ECO:0000259" key="10">
    <source>
        <dbReference type="Pfam" id="PF00136"/>
    </source>
</evidence>
<feature type="domain" description="DNA-directed DNA polymerase family B multifunctional" evidence="10">
    <location>
        <begin position="2"/>
        <end position="118"/>
    </location>
</feature>
<name>A0A1I8F928_9PLAT</name>
<dbReference type="GO" id="GO:0008270">
    <property type="term" value="F:zinc ion binding"/>
    <property type="evidence" value="ECO:0007669"/>
    <property type="project" value="UniProtKB-KW"/>
</dbReference>
<dbReference type="PANTHER" id="PTHR10322">
    <property type="entry name" value="DNA POLYMERASE CATALYTIC SUBUNIT"/>
    <property type="match status" value="1"/>
</dbReference>
<dbReference type="GO" id="GO:0003677">
    <property type="term" value="F:DNA binding"/>
    <property type="evidence" value="ECO:0007669"/>
    <property type="project" value="InterPro"/>
</dbReference>
<dbReference type="EC" id="2.7.7.7" evidence="2"/>
<evidence type="ECO:0000256" key="7">
    <source>
        <dbReference type="ARBA" id="ARBA00022932"/>
    </source>
</evidence>
<dbReference type="InterPro" id="IPR006134">
    <property type="entry name" value="DNA-dir_DNA_pol_B_multi_dom"/>
</dbReference>
<keyword evidence="6" id="KW-0863">Zinc-finger</keyword>
<accession>A0A1I8F928</accession>
<keyword evidence="7" id="KW-0239">DNA-directed DNA polymerase</keyword>
<evidence type="ECO:0000256" key="3">
    <source>
        <dbReference type="ARBA" id="ARBA00022485"/>
    </source>
</evidence>
<feature type="domain" description="C4-type zinc-finger of DNA polymerase delta" evidence="11">
    <location>
        <begin position="157"/>
        <end position="222"/>
    </location>
</feature>
<dbReference type="GO" id="GO:0045004">
    <property type="term" value="P:DNA replication proofreading"/>
    <property type="evidence" value="ECO:0007669"/>
    <property type="project" value="TreeGrafter"/>
</dbReference>
<evidence type="ECO:0000256" key="4">
    <source>
        <dbReference type="ARBA" id="ARBA00022679"/>
    </source>
</evidence>
<evidence type="ECO:0000313" key="13">
    <source>
        <dbReference type="WBParaSite" id="maker-unitig_25206-snap-gene-0.1-mRNA-1"/>
    </source>
</evidence>
<dbReference type="GO" id="GO:0043625">
    <property type="term" value="C:delta DNA polymerase complex"/>
    <property type="evidence" value="ECO:0007669"/>
    <property type="project" value="TreeGrafter"/>
</dbReference>
<dbReference type="InterPro" id="IPR042087">
    <property type="entry name" value="DNA_pol_B_thumb"/>
</dbReference>
<dbReference type="GO" id="GO:0006287">
    <property type="term" value="P:base-excision repair, gap-filling"/>
    <property type="evidence" value="ECO:0007669"/>
    <property type="project" value="TreeGrafter"/>
</dbReference>
<reference evidence="13" key="1">
    <citation type="submission" date="2016-11" db="UniProtKB">
        <authorList>
            <consortium name="WormBaseParasite"/>
        </authorList>
    </citation>
    <scope>IDENTIFICATION</scope>
</reference>
<dbReference type="Pfam" id="PF00136">
    <property type="entry name" value="DNA_pol_B"/>
    <property type="match status" value="1"/>
</dbReference>
<evidence type="ECO:0000259" key="11">
    <source>
        <dbReference type="Pfam" id="PF14260"/>
    </source>
</evidence>
<keyword evidence="6" id="KW-0479">Metal-binding</keyword>
<keyword evidence="12" id="KW-1185">Reference proteome</keyword>
<dbReference type="Proteomes" id="UP000095280">
    <property type="component" value="Unplaced"/>
</dbReference>
<dbReference type="Pfam" id="PF14260">
    <property type="entry name" value="zf-C4pol"/>
    <property type="match status" value="1"/>
</dbReference>
<evidence type="ECO:0000256" key="9">
    <source>
        <dbReference type="ARBA" id="ARBA00049244"/>
    </source>
</evidence>
<dbReference type="Gene3D" id="1.10.132.60">
    <property type="entry name" value="DNA polymerase family B, C-terminal domain"/>
    <property type="match status" value="1"/>
</dbReference>
<dbReference type="AlphaFoldDB" id="A0A1I8F928"/>
<evidence type="ECO:0000256" key="2">
    <source>
        <dbReference type="ARBA" id="ARBA00012417"/>
    </source>
</evidence>